<protein>
    <recommendedName>
        <fullName evidence="3">ATP-dependent RecD2 DNA helicase</fullName>
        <ecNumber evidence="3">5.6.2.3</ecNumber>
    </recommendedName>
    <alternativeName>
        <fullName evidence="3">DNA 5'-3' helicase subunit RecD2</fullName>
    </alternativeName>
</protein>
<dbReference type="GO" id="GO:0005524">
    <property type="term" value="F:ATP binding"/>
    <property type="evidence" value="ECO:0007669"/>
    <property type="project" value="UniProtKB-UniRule"/>
</dbReference>
<feature type="domain" description="AAA+ ATPase" evidence="6">
    <location>
        <begin position="370"/>
        <end position="623"/>
    </location>
</feature>
<dbReference type="InterPro" id="IPR010994">
    <property type="entry name" value="RuvA_2-like"/>
</dbReference>
<dbReference type="Pfam" id="PF14520">
    <property type="entry name" value="HHH_5"/>
    <property type="match status" value="1"/>
</dbReference>
<dbReference type="InterPro" id="IPR027785">
    <property type="entry name" value="UvrD-like_helicase_C"/>
</dbReference>
<name>A0A4P6Q1S3_9ACTN</name>
<dbReference type="Pfam" id="PF13538">
    <property type="entry name" value="UvrD_C_2"/>
    <property type="match status" value="1"/>
</dbReference>
<dbReference type="GO" id="GO:0009338">
    <property type="term" value="C:exodeoxyribonuclease V complex"/>
    <property type="evidence" value="ECO:0007669"/>
    <property type="project" value="TreeGrafter"/>
</dbReference>
<proteinExistence type="inferred from homology"/>
<dbReference type="SMART" id="SM00278">
    <property type="entry name" value="HhH1"/>
    <property type="match status" value="3"/>
</dbReference>
<dbReference type="AlphaFoldDB" id="A0A4P6Q1S3"/>
<dbReference type="Gene3D" id="3.40.50.300">
    <property type="entry name" value="P-loop containing nucleotide triphosphate hydrolases"/>
    <property type="match status" value="2"/>
</dbReference>
<keyword evidence="8" id="KW-1185">Reference proteome</keyword>
<dbReference type="Pfam" id="PF23139">
    <property type="entry name" value="OB_YrrC"/>
    <property type="match status" value="1"/>
</dbReference>
<feature type="domain" description="Helix-hairpin-helix DNA-binding motif class 1" evidence="5">
    <location>
        <begin position="116"/>
        <end position="130"/>
    </location>
</feature>
<feature type="domain" description="Helix-hairpin-helix DNA-binding motif class 1" evidence="5">
    <location>
        <begin position="208"/>
        <end position="227"/>
    </location>
</feature>
<dbReference type="CDD" id="cd18809">
    <property type="entry name" value="SF1_C_RecD"/>
    <property type="match status" value="1"/>
</dbReference>
<evidence type="ECO:0000256" key="4">
    <source>
        <dbReference type="SAM" id="MobiDB-lite"/>
    </source>
</evidence>
<dbReference type="GO" id="GO:0006281">
    <property type="term" value="P:DNA repair"/>
    <property type="evidence" value="ECO:0007669"/>
    <property type="project" value="InterPro"/>
</dbReference>
<organism evidence="7 8">
    <name type="scientific">Streptomonospora litoralis</name>
    <dbReference type="NCBI Taxonomy" id="2498135"/>
    <lineage>
        <taxon>Bacteria</taxon>
        <taxon>Bacillati</taxon>
        <taxon>Actinomycetota</taxon>
        <taxon>Actinomycetes</taxon>
        <taxon>Streptosporangiales</taxon>
        <taxon>Nocardiopsidaceae</taxon>
        <taxon>Streptomonospora</taxon>
    </lineage>
</organism>
<dbReference type="NCBIfam" id="TIGR01448">
    <property type="entry name" value="recD_rel"/>
    <property type="match status" value="1"/>
</dbReference>
<gene>
    <name evidence="7" type="primary">recD1</name>
    <name evidence="3" type="synonym">recD2</name>
    <name evidence="7" type="ORF">EKD16_03685</name>
</gene>
<keyword evidence="1 3" id="KW-0547">Nucleotide-binding</keyword>
<keyword evidence="3 7" id="KW-0378">Hydrolase</keyword>
<dbReference type="EC" id="5.6.2.3" evidence="3"/>
<dbReference type="SUPFAM" id="SSF52540">
    <property type="entry name" value="P-loop containing nucleoside triphosphate hydrolases"/>
    <property type="match status" value="2"/>
</dbReference>
<dbReference type="SMART" id="SM00382">
    <property type="entry name" value="AAA"/>
    <property type="match status" value="1"/>
</dbReference>
<dbReference type="Pfam" id="PF13245">
    <property type="entry name" value="AAA_19"/>
    <property type="match status" value="1"/>
</dbReference>
<comment type="function">
    <text evidence="3">DNA-dependent ATPase and ATP-dependent 5'-3' DNA helicase. Has no activity on blunt DNA or DNA with 3'-overhangs, requires at least 10 bases of 5'-ssDNA for helicase activity.</text>
</comment>
<dbReference type="SUPFAM" id="SSF47781">
    <property type="entry name" value="RuvA domain 2-like"/>
    <property type="match status" value="1"/>
</dbReference>
<dbReference type="InterPro" id="IPR050534">
    <property type="entry name" value="Coronavir_polyprotein_1ab"/>
</dbReference>
<comment type="catalytic activity">
    <reaction evidence="3">
        <text>ATP + H2O = ADP + phosphate + H(+)</text>
        <dbReference type="Rhea" id="RHEA:13065"/>
        <dbReference type="ChEBI" id="CHEBI:15377"/>
        <dbReference type="ChEBI" id="CHEBI:15378"/>
        <dbReference type="ChEBI" id="CHEBI:30616"/>
        <dbReference type="ChEBI" id="CHEBI:43474"/>
        <dbReference type="ChEBI" id="CHEBI:456216"/>
        <dbReference type="EC" id="5.6.2.3"/>
    </reaction>
</comment>
<accession>A0A4P6Q1S3</accession>
<dbReference type="PANTHER" id="PTHR43788">
    <property type="entry name" value="DNA2/NAM7 HELICASE FAMILY MEMBER"/>
    <property type="match status" value="1"/>
</dbReference>
<dbReference type="PANTHER" id="PTHR43788:SF6">
    <property type="entry name" value="DNA HELICASE B"/>
    <property type="match status" value="1"/>
</dbReference>
<dbReference type="GO" id="GO:0016887">
    <property type="term" value="F:ATP hydrolysis activity"/>
    <property type="evidence" value="ECO:0007669"/>
    <property type="project" value="RHEA"/>
</dbReference>
<feature type="binding site" evidence="3">
    <location>
        <begin position="381"/>
        <end position="385"/>
    </location>
    <ligand>
        <name>ATP</name>
        <dbReference type="ChEBI" id="CHEBI:30616"/>
    </ligand>
</feature>
<dbReference type="GO" id="GO:0043139">
    <property type="term" value="F:5'-3' DNA helicase activity"/>
    <property type="evidence" value="ECO:0007669"/>
    <property type="project" value="UniProtKB-UniRule"/>
</dbReference>
<dbReference type="InterPro" id="IPR006345">
    <property type="entry name" value="RecD2"/>
</dbReference>
<evidence type="ECO:0000256" key="1">
    <source>
        <dbReference type="ARBA" id="ARBA00022741"/>
    </source>
</evidence>
<dbReference type="InterPro" id="IPR029493">
    <property type="entry name" value="RecD2-like_HHH"/>
</dbReference>
<dbReference type="Pfam" id="PF18335">
    <property type="entry name" value="SH3_13"/>
    <property type="match status" value="1"/>
</dbReference>
<dbReference type="EMBL" id="CP036455">
    <property type="protein sequence ID" value="QBI52547.1"/>
    <property type="molecule type" value="Genomic_DNA"/>
</dbReference>
<reference evidence="7 8" key="1">
    <citation type="submission" date="2019-02" db="EMBL/GenBank/DDBJ databases">
        <authorList>
            <person name="Khodamoradi S."/>
            <person name="Hahnke R.L."/>
            <person name="Kaempfer P."/>
            <person name="Schumann P."/>
            <person name="Rohde M."/>
            <person name="Steinert M."/>
            <person name="Luzhetskyy A."/>
            <person name="Wink J."/>
            <person name="Ruckert C."/>
        </authorList>
    </citation>
    <scope>NUCLEOTIDE SEQUENCE [LARGE SCALE GENOMIC DNA]</scope>
    <source>
        <strain evidence="7 8">M2</strain>
    </source>
</reference>
<evidence type="ECO:0000313" key="8">
    <source>
        <dbReference type="Proteomes" id="UP000292235"/>
    </source>
</evidence>
<dbReference type="InterPro" id="IPR055446">
    <property type="entry name" value="RecD2_N_OB"/>
</dbReference>
<dbReference type="InterPro" id="IPR003583">
    <property type="entry name" value="Hlx-hairpin-Hlx_DNA-bd_motif"/>
</dbReference>
<keyword evidence="3 7" id="KW-0347">Helicase</keyword>
<dbReference type="KEGG" id="strr:EKD16_03685"/>
<keyword evidence="2 3" id="KW-0067">ATP-binding</keyword>
<evidence type="ECO:0000259" key="5">
    <source>
        <dbReference type="SMART" id="SM00278"/>
    </source>
</evidence>
<feature type="domain" description="Helix-hairpin-helix DNA-binding motif class 1" evidence="5">
    <location>
        <begin position="144"/>
        <end position="163"/>
    </location>
</feature>
<dbReference type="OrthoDB" id="9763659at2"/>
<sequence length="756" mass="81407">MGARSDRGGSRGSGGSGERPFRPAVLEGVLERITYANEETGYTVAKIDNGRGGGGGADLTTVVGALLGAQPGESLRMEGRWGSHPQYGRQFMVENYTTVLPATVQGVRRYLGSGLVKGIGPRLAERIVDFFGVEALDVIEQTPERLIEVPKLGPKRTRLIADAWEEQKAIKEVMVFLQGIEVSTSLAVRIYKKYGDSSISVVRNEPYRLATDVWGIGFKTADTIAQAVGIPHDSPERVMAGIQFTLSESTSDGHCYLPEERLIAAAVKILQVDSGLVIECLARLVDEEGVATEKVPGPDGDEVTAVYLVPFQRAEAALAAQLRGLLNAGSADRLSAFSDVDWGVALEWLASRTGTELAAEQEEAVKLALSRKVAVLTGGPGCGKSFTVSSIITLAAAKKARIILAAPTGRAAKRLTELTGHEASTVHRLLELKPGGDASYDRDNPLDCDLLVVDEASMLDLLLANKLAKAVPPGAHLLLVGDVDQLPSVGAGQVLRDLLDERSPLPQVRLTHVFRQAQESGVVTNAHRVNSGTPPEFAGMSDFFLFPSEETETTAELTVDVVANRIPRKFGLDPRRDVQVLAPMHRGPAGAGNLNTLLQEALTPPREGVAERRFGGRIFRVGDKVTQIRNNYEKGENGVFNGTLGVITGIDTIEQAVAVRTDEDEEIGYDFAELDELVHAYAVTVHRSQGSEYPAVVIPVTTSAWMMLQRNLLYTAITRAKRLVVLVGSRRALAQAVRNASAGRRYTALAQRLADF</sequence>
<dbReference type="Proteomes" id="UP000292235">
    <property type="component" value="Chromosome"/>
</dbReference>
<dbReference type="InterPro" id="IPR003593">
    <property type="entry name" value="AAA+_ATPase"/>
</dbReference>
<dbReference type="GO" id="GO:0003677">
    <property type="term" value="F:DNA binding"/>
    <property type="evidence" value="ECO:0007669"/>
    <property type="project" value="UniProtKB-UniRule"/>
</dbReference>
<comment type="similarity">
    <text evidence="3">Belongs to the RecD family. RecD2 subfamily.</text>
</comment>
<keyword evidence="3" id="KW-0413">Isomerase</keyword>
<keyword evidence="3" id="KW-0238">DNA-binding</keyword>
<dbReference type="Gene3D" id="1.10.10.2220">
    <property type="match status" value="1"/>
</dbReference>
<dbReference type="CDD" id="cd17933">
    <property type="entry name" value="DEXSc_RecD-like"/>
    <property type="match status" value="1"/>
</dbReference>
<dbReference type="GO" id="GO:0017116">
    <property type="term" value="F:single-stranded DNA helicase activity"/>
    <property type="evidence" value="ECO:0007669"/>
    <property type="project" value="TreeGrafter"/>
</dbReference>
<evidence type="ECO:0000259" key="6">
    <source>
        <dbReference type="SMART" id="SM00382"/>
    </source>
</evidence>
<evidence type="ECO:0000313" key="7">
    <source>
        <dbReference type="EMBL" id="QBI52547.1"/>
    </source>
</evidence>
<dbReference type="HAMAP" id="MF_01488">
    <property type="entry name" value="RecD2"/>
    <property type="match status" value="1"/>
</dbReference>
<dbReference type="Pfam" id="PF14490">
    <property type="entry name" value="HHH_RecD2"/>
    <property type="match status" value="1"/>
</dbReference>
<evidence type="ECO:0000256" key="3">
    <source>
        <dbReference type="HAMAP-Rule" id="MF_01488"/>
    </source>
</evidence>
<dbReference type="Gene3D" id="2.30.30.940">
    <property type="match status" value="1"/>
</dbReference>
<dbReference type="Gene3D" id="1.10.150.20">
    <property type="entry name" value="5' to 3' exonuclease, C-terminal subdomain"/>
    <property type="match status" value="1"/>
</dbReference>
<dbReference type="GO" id="GO:0006310">
    <property type="term" value="P:DNA recombination"/>
    <property type="evidence" value="ECO:0007669"/>
    <property type="project" value="InterPro"/>
</dbReference>
<evidence type="ECO:0000256" key="2">
    <source>
        <dbReference type="ARBA" id="ARBA00022840"/>
    </source>
</evidence>
<dbReference type="InterPro" id="IPR041451">
    <property type="entry name" value="RecD2_SH13"/>
</dbReference>
<dbReference type="RefSeq" id="WP_131097085.1">
    <property type="nucleotide sequence ID" value="NZ_CP036455.1"/>
</dbReference>
<feature type="region of interest" description="Disordered" evidence="4">
    <location>
        <begin position="1"/>
        <end position="23"/>
    </location>
</feature>
<dbReference type="InterPro" id="IPR027417">
    <property type="entry name" value="P-loop_NTPase"/>
</dbReference>